<gene>
    <name evidence="1" type="ORF">BHC46_09050</name>
</gene>
<comment type="caution">
    <text evidence="1">The sequence shown here is derived from an EMBL/GenBank/DDBJ whole genome shotgun (WGS) entry which is preliminary data.</text>
</comment>
<dbReference type="SUPFAM" id="SSF54001">
    <property type="entry name" value="Cysteine proteinases"/>
    <property type="match status" value="1"/>
</dbReference>
<evidence type="ECO:0000313" key="1">
    <source>
        <dbReference type="EMBL" id="PIT46024.1"/>
    </source>
</evidence>
<dbReference type="InterPro" id="IPR038765">
    <property type="entry name" value="Papain-like_cys_pep_sf"/>
</dbReference>
<reference evidence="1 2" key="1">
    <citation type="journal article" date="2017" name="MBio">
        <title>Type VI secretion-mediated competition in the bee gut microbiome.</title>
        <authorList>
            <person name="Steele M.I."/>
            <person name="Kwong W.K."/>
            <person name="Powell J.E."/>
            <person name="Whiteley M."/>
            <person name="Moran N.A."/>
        </authorList>
    </citation>
    <scope>NUCLEOTIDE SEQUENCE [LARGE SCALE GENOMIC DNA]</scope>
    <source>
        <strain evidence="1 2">Ruf1-X</strain>
    </source>
</reference>
<protein>
    <submittedName>
        <fullName evidence="1">Uncharacterized protein</fullName>
    </submittedName>
</protein>
<sequence length="279" mass="31229">MINLYRTQFNIASIIKHSRFLFLILCCYLCVACTAQFHRVPSTSGEKKHIVLKFQRQNTAPQTGVLLINPMDLQSGDILFSANSGLRSRALRLFGNTSISHAFLYLGDGEVAEAVGSGVHIMPLAESVDENPLLVVYRHPHLNNLQAEKIREFAKAEAGGKYNYFGIIKQTPYTVTRKVCELPVIPRAFRHLCLNTMALVQVTPFSSDRYFCSQLVVAAYNYAGIPLTKTPAEWVAPGDLLHMRADDVPSVVPTYPLQYVGHLRCKTSLWQRNCTLADI</sequence>
<proteinExistence type="predicted"/>
<dbReference type="AlphaFoldDB" id="A0A2N9XEI6"/>
<dbReference type="Proteomes" id="UP000229970">
    <property type="component" value="Unassembled WGS sequence"/>
</dbReference>
<organism evidence="1 2">
    <name type="scientific">Snodgrassella alvi</name>
    <dbReference type="NCBI Taxonomy" id="1196083"/>
    <lineage>
        <taxon>Bacteria</taxon>
        <taxon>Pseudomonadati</taxon>
        <taxon>Pseudomonadota</taxon>
        <taxon>Betaproteobacteria</taxon>
        <taxon>Neisseriales</taxon>
        <taxon>Neisseriaceae</taxon>
        <taxon>Snodgrassella</taxon>
    </lineage>
</organism>
<dbReference type="EMBL" id="MEIP01000024">
    <property type="protein sequence ID" value="PIT46024.1"/>
    <property type="molecule type" value="Genomic_DNA"/>
</dbReference>
<dbReference type="Gene3D" id="3.90.1720.10">
    <property type="entry name" value="endopeptidase domain like (from Nostoc punctiforme)"/>
    <property type="match status" value="1"/>
</dbReference>
<accession>A0A2N9XEI6</accession>
<name>A0A2N9XEI6_9NEIS</name>
<evidence type="ECO:0000313" key="2">
    <source>
        <dbReference type="Proteomes" id="UP000229970"/>
    </source>
</evidence>